<evidence type="ECO:0000313" key="2">
    <source>
        <dbReference type="EMBL" id="KAH9301242.1"/>
    </source>
</evidence>
<evidence type="ECO:0000256" key="1">
    <source>
        <dbReference type="SAM" id="MobiDB-lite"/>
    </source>
</evidence>
<reference evidence="2 3" key="1">
    <citation type="journal article" date="2021" name="Nat. Plants">
        <title>The Taxus genome provides insights into paclitaxel biosynthesis.</title>
        <authorList>
            <person name="Xiong X."/>
            <person name="Gou J."/>
            <person name="Liao Q."/>
            <person name="Li Y."/>
            <person name="Zhou Q."/>
            <person name="Bi G."/>
            <person name="Li C."/>
            <person name="Du R."/>
            <person name="Wang X."/>
            <person name="Sun T."/>
            <person name="Guo L."/>
            <person name="Liang H."/>
            <person name="Lu P."/>
            <person name="Wu Y."/>
            <person name="Zhang Z."/>
            <person name="Ro D.K."/>
            <person name="Shang Y."/>
            <person name="Huang S."/>
            <person name="Yan J."/>
        </authorList>
    </citation>
    <scope>NUCLEOTIDE SEQUENCE [LARGE SCALE GENOMIC DNA]</scope>
    <source>
        <strain evidence="2">Ta-2019</strain>
    </source>
</reference>
<sequence length="79" mass="8586">KMVRTRGNAANNPLQGGEAATAQKLDEILVVLLDTRDRLTVLEQQSMGNEEEEDEAEINDQPPLVDNINGGNLGVDNNN</sequence>
<accession>A0AA38FGQ3</accession>
<protein>
    <submittedName>
        <fullName evidence="2">Uncharacterized protein</fullName>
    </submittedName>
</protein>
<dbReference type="AlphaFoldDB" id="A0AA38FGQ3"/>
<feature type="compositionally biased region" description="Acidic residues" evidence="1">
    <location>
        <begin position="49"/>
        <end position="58"/>
    </location>
</feature>
<feature type="region of interest" description="Disordered" evidence="1">
    <location>
        <begin position="45"/>
        <end position="79"/>
    </location>
</feature>
<name>A0AA38FGQ3_TAXCH</name>
<proteinExistence type="predicted"/>
<comment type="caution">
    <text evidence="2">The sequence shown here is derived from an EMBL/GenBank/DDBJ whole genome shotgun (WGS) entry which is preliminary data.</text>
</comment>
<feature type="non-terminal residue" evidence="2">
    <location>
        <position position="79"/>
    </location>
</feature>
<keyword evidence="3" id="KW-1185">Reference proteome</keyword>
<dbReference type="EMBL" id="JAHRHJ020000009">
    <property type="protein sequence ID" value="KAH9301242.1"/>
    <property type="molecule type" value="Genomic_DNA"/>
</dbReference>
<feature type="non-terminal residue" evidence="2">
    <location>
        <position position="1"/>
    </location>
</feature>
<dbReference type="Proteomes" id="UP000824469">
    <property type="component" value="Unassembled WGS sequence"/>
</dbReference>
<gene>
    <name evidence="2" type="ORF">KI387_012825</name>
</gene>
<evidence type="ECO:0000313" key="3">
    <source>
        <dbReference type="Proteomes" id="UP000824469"/>
    </source>
</evidence>
<organism evidence="2 3">
    <name type="scientific">Taxus chinensis</name>
    <name type="common">Chinese yew</name>
    <name type="synonym">Taxus wallichiana var. chinensis</name>
    <dbReference type="NCBI Taxonomy" id="29808"/>
    <lineage>
        <taxon>Eukaryota</taxon>
        <taxon>Viridiplantae</taxon>
        <taxon>Streptophyta</taxon>
        <taxon>Embryophyta</taxon>
        <taxon>Tracheophyta</taxon>
        <taxon>Spermatophyta</taxon>
        <taxon>Pinopsida</taxon>
        <taxon>Pinidae</taxon>
        <taxon>Conifers II</taxon>
        <taxon>Cupressales</taxon>
        <taxon>Taxaceae</taxon>
        <taxon>Taxus</taxon>
    </lineage>
</organism>